<reference evidence="9" key="1">
    <citation type="submission" date="2022-01" db="EMBL/GenBank/DDBJ databases">
        <title>Collection of gut derived symbiotic bacterial strains cultured from healthy donors.</title>
        <authorList>
            <person name="Lin H."/>
            <person name="Kohout C."/>
            <person name="Waligurski E."/>
            <person name="Pamer E.G."/>
        </authorList>
    </citation>
    <scope>NUCLEOTIDE SEQUENCE</scope>
    <source>
        <strain evidence="9">MSK.14.39</strain>
    </source>
</reference>
<evidence type="ECO:0000256" key="1">
    <source>
        <dbReference type="ARBA" id="ARBA00004651"/>
    </source>
</evidence>
<keyword evidence="10" id="KW-1185">Reference proteome</keyword>
<evidence type="ECO:0000256" key="6">
    <source>
        <dbReference type="ARBA" id="ARBA00023136"/>
    </source>
</evidence>
<dbReference type="AlphaFoldDB" id="A0A9Q4FLF0"/>
<dbReference type="SUPFAM" id="SSF161098">
    <property type="entry name" value="MetI-like"/>
    <property type="match status" value="1"/>
</dbReference>
<keyword evidence="2 7" id="KW-0813">Transport</keyword>
<dbReference type="Gene3D" id="1.10.3720.10">
    <property type="entry name" value="MetI-like"/>
    <property type="match status" value="1"/>
</dbReference>
<comment type="subcellular location">
    <subcellularLocation>
        <location evidence="1 7">Cell membrane</location>
        <topology evidence="1 7">Multi-pass membrane protein</topology>
    </subcellularLocation>
</comment>
<dbReference type="GO" id="GO:0005886">
    <property type="term" value="C:plasma membrane"/>
    <property type="evidence" value="ECO:0007669"/>
    <property type="project" value="UniProtKB-SubCell"/>
</dbReference>
<dbReference type="Pfam" id="PF19300">
    <property type="entry name" value="BPD_transp_1_N"/>
    <property type="match status" value="1"/>
</dbReference>
<sequence length="311" mass="34542">MFKFIIKRIFYALITLFIIITLTFFLIAGAPGDPIAAKVEQMPEDAKQVIRIKYGLDKPIIERYLIYMKNITTTGDFGESIIYTGKSVNDVIKENAPISAKIGIIALALQLTIGVLLGLISAFNREKIGDNIIRVLVVLAICIPGFVFAALLQYFLAFKWKLVPVFGWGELKHYILPVLAYTIGGIASYTKYMRSSTLSVIGEDYILTAKSKGCKRKRIVKKHILRNSIIPIITMTGPAIAGIFGGSFIIERIFSIPGLGRYYVDAVSNNDYTMVLGLTIFFAILYVISLLVVDISYGFADPRIRVTDSEA</sequence>
<comment type="caution">
    <text evidence="9">The sequence shown here is derived from an EMBL/GenBank/DDBJ whole genome shotgun (WGS) entry which is preliminary data.</text>
</comment>
<gene>
    <name evidence="9" type="ORF">L0P62_04235</name>
</gene>
<comment type="similarity">
    <text evidence="7">Belongs to the binding-protein-dependent transport system permease family.</text>
</comment>
<keyword evidence="3" id="KW-1003">Cell membrane</keyword>
<keyword evidence="5 7" id="KW-1133">Transmembrane helix</keyword>
<feature type="transmembrane region" description="Helical" evidence="7">
    <location>
        <begin position="171"/>
        <end position="189"/>
    </location>
</feature>
<feature type="transmembrane region" description="Helical" evidence="7">
    <location>
        <begin position="9"/>
        <end position="30"/>
    </location>
</feature>
<proteinExistence type="inferred from homology"/>
<evidence type="ECO:0000313" key="9">
    <source>
        <dbReference type="EMBL" id="MCG4564652.1"/>
    </source>
</evidence>
<keyword evidence="6 7" id="KW-0472">Membrane</keyword>
<evidence type="ECO:0000256" key="5">
    <source>
        <dbReference type="ARBA" id="ARBA00022989"/>
    </source>
</evidence>
<dbReference type="RefSeq" id="WP_226807304.1">
    <property type="nucleotide sequence ID" value="NZ_JAJBNW010000001.1"/>
</dbReference>
<evidence type="ECO:0000259" key="8">
    <source>
        <dbReference type="PROSITE" id="PS50928"/>
    </source>
</evidence>
<keyword evidence="4 7" id="KW-0812">Transmembrane</keyword>
<dbReference type="EMBL" id="JAKNID010000010">
    <property type="protein sequence ID" value="MCG4564652.1"/>
    <property type="molecule type" value="Genomic_DNA"/>
</dbReference>
<feature type="transmembrane region" description="Helical" evidence="7">
    <location>
        <begin position="224"/>
        <end position="250"/>
    </location>
</feature>
<dbReference type="InterPro" id="IPR000515">
    <property type="entry name" value="MetI-like"/>
</dbReference>
<dbReference type="Proteomes" id="UP001108123">
    <property type="component" value="Unassembled WGS sequence"/>
</dbReference>
<protein>
    <submittedName>
        <fullName evidence="9">ABC transporter permease</fullName>
    </submittedName>
</protein>
<evidence type="ECO:0000313" key="10">
    <source>
        <dbReference type="Proteomes" id="UP001108123"/>
    </source>
</evidence>
<dbReference type="InterPro" id="IPR045621">
    <property type="entry name" value="BPD_transp_1_N"/>
</dbReference>
<dbReference type="PROSITE" id="PS50928">
    <property type="entry name" value="ABC_TM1"/>
    <property type="match status" value="1"/>
</dbReference>
<accession>A0A9Q4FLF0</accession>
<dbReference type="PANTHER" id="PTHR30465">
    <property type="entry name" value="INNER MEMBRANE ABC TRANSPORTER"/>
    <property type="match status" value="1"/>
</dbReference>
<feature type="transmembrane region" description="Helical" evidence="7">
    <location>
        <begin position="135"/>
        <end position="156"/>
    </location>
</feature>
<organism evidence="9 10">
    <name type="scientific">Anaerosalibacter bizertensis</name>
    <dbReference type="NCBI Taxonomy" id="932217"/>
    <lineage>
        <taxon>Bacteria</taxon>
        <taxon>Bacillati</taxon>
        <taxon>Bacillota</taxon>
        <taxon>Tissierellia</taxon>
        <taxon>Tissierellales</taxon>
        <taxon>Sporanaerobacteraceae</taxon>
        <taxon>Anaerosalibacter</taxon>
    </lineage>
</organism>
<dbReference type="InterPro" id="IPR035906">
    <property type="entry name" value="MetI-like_sf"/>
</dbReference>
<evidence type="ECO:0000256" key="7">
    <source>
        <dbReference type="RuleBase" id="RU363032"/>
    </source>
</evidence>
<evidence type="ECO:0000256" key="3">
    <source>
        <dbReference type="ARBA" id="ARBA00022475"/>
    </source>
</evidence>
<dbReference type="PANTHER" id="PTHR30465:SF74">
    <property type="entry name" value="OLIGOPEPTIDE TRANSPORT SYSTEM PERMEASE PROTEIN OPPB"/>
    <property type="match status" value="1"/>
</dbReference>
<dbReference type="Pfam" id="PF00528">
    <property type="entry name" value="BPD_transp_1"/>
    <property type="match status" value="1"/>
</dbReference>
<evidence type="ECO:0000256" key="2">
    <source>
        <dbReference type="ARBA" id="ARBA00022448"/>
    </source>
</evidence>
<feature type="transmembrane region" description="Helical" evidence="7">
    <location>
        <begin position="102"/>
        <end position="123"/>
    </location>
</feature>
<evidence type="ECO:0000256" key="4">
    <source>
        <dbReference type="ARBA" id="ARBA00022692"/>
    </source>
</evidence>
<dbReference type="CDD" id="cd06261">
    <property type="entry name" value="TM_PBP2"/>
    <property type="match status" value="1"/>
</dbReference>
<feature type="domain" description="ABC transmembrane type-1" evidence="8">
    <location>
        <begin position="96"/>
        <end position="297"/>
    </location>
</feature>
<feature type="transmembrane region" description="Helical" evidence="7">
    <location>
        <begin position="272"/>
        <end position="293"/>
    </location>
</feature>
<dbReference type="GO" id="GO:0055085">
    <property type="term" value="P:transmembrane transport"/>
    <property type="evidence" value="ECO:0007669"/>
    <property type="project" value="InterPro"/>
</dbReference>
<name>A0A9Q4FLF0_9FIRM</name>